<organism evidence="3 4">
    <name type="scientific">Nocardioides marmoribigeumensis</name>
    <dbReference type="NCBI Taxonomy" id="433649"/>
    <lineage>
        <taxon>Bacteria</taxon>
        <taxon>Bacillati</taxon>
        <taxon>Actinomycetota</taxon>
        <taxon>Actinomycetes</taxon>
        <taxon>Propionibacteriales</taxon>
        <taxon>Nocardioidaceae</taxon>
        <taxon>Nocardioides</taxon>
    </lineage>
</organism>
<feature type="transmembrane region" description="Helical" evidence="2">
    <location>
        <begin position="108"/>
        <end position="128"/>
    </location>
</feature>
<feature type="transmembrane region" description="Helical" evidence="2">
    <location>
        <begin position="140"/>
        <end position="158"/>
    </location>
</feature>
<keyword evidence="2" id="KW-0472">Membrane</keyword>
<keyword evidence="2" id="KW-0812">Transmembrane</keyword>
<dbReference type="EMBL" id="JAVDYG010000001">
    <property type="protein sequence ID" value="MDR7361219.1"/>
    <property type="molecule type" value="Genomic_DNA"/>
</dbReference>
<evidence type="ECO:0000256" key="1">
    <source>
        <dbReference type="SAM" id="MobiDB-lite"/>
    </source>
</evidence>
<protein>
    <submittedName>
        <fullName evidence="3">Membrane protein</fullName>
    </submittedName>
</protein>
<keyword evidence="2" id="KW-1133">Transmembrane helix</keyword>
<dbReference type="RefSeq" id="WP_310298849.1">
    <property type="nucleotide sequence ID" value="NZ_BAAAPS010000014.1"/>
</dbReference>
<evidence type="ECO:0000256" key="2">
    <source>
        <dbReference type="SAM" id="Phobius"/>
    </source>
</evidence>
<feature type="region of interest" description="Disordered" evidence="1">
    <location>
        <begin position="164"/>
        <end position="201"/>
    </location>
</feature>
<sequence length="201" mass="20869">MRKELFVGLALSVAALAVVLISGALDLELESVALLGAAMGAVVGLVPDRTASMRLAGFVGGFAFAWIGYFVRAALLPDTTAGRGVAVALTLLLCLGLTLALMGRLPLWAVLLGAGTFAGAYEFTYAAAPPEILDTSVSTATTVLLTSAIGFLSVAWFGPEHEHAEERELAERRTPHGSARGATPQHSQDDTVGLDTMMGKN</sequence>
<feature type="transmembrane region" description="Helical" evidence="2">
    <location>
        <begin position="31"/>
        <end position="48"/>
    </location>
</feature>
<dbReference type="Proteomes" id="UP001183648">
    <property type="component" value="Unassembled WGS sequence"/>
</dbReference>
<keyword evidence="4" id="KW-1185">Reference proteome</keyword>
<proteinExistence type="predicted"/>
<evidence type="ECO:0000313" key="4">
    <source>
        <dbReference type="Proteomes" id="UP001183648"/>
    </source>
</evidence>
<evidence type="ECO:0000313" key="3">
    <source>
        <dbReference type="EMBL" id="MDR7361219.1"/>
    </source>
</evidence>
<feature type="compositionally biased region" description="Basic and acidic residues" evidence="1">
    <location>
        <begin position="164"/>
        <end position="174"/>
    </location>
</feature>
<comment type="caution">
    <text evidence="3">The sequence shown here is derived from an EMBL/GenBank/DDBJ whole genome shotgun (WGS) entry which is preliminary data.</text>
</comment>
<feature type="transmembrane region" description="Helical" evidence="2">
    <location>
        <begin position="55"/>
        <end position="75"/>
    </location>
</feature>
<accession>A0ABU2BV29</accession>
<feature type="transmembrane region" description="Helical" evidence="2">
    <location>
        <begin position="81"/>
        <end position="101"/>
    </location>
</feature>
<gene>
    <name evidence="3" type="ORF">J2S63_000772</name>
</gene>
<name>A0ABU2BV29_9ACTN</name>
<reference evidence="3 4" key="1">
    <citation type="submission" date="2023-07" db="EMBL/GenBank/DDBJ databases">
        <title>Sequencing the genomes of 1000 actinobacteria strains.</title>
        <authorList>
            <person name="Klenk H.-P."/>
        </authorList>
    </citation>
    <scope>NUCLEOTIDE SEQUENCE [LARGE SCALE GENOMIC DNA]</scope>
    <source>
        <strain evidence="3 4">DSM 19426</strain>
    </source>
</reference>